<sequence>MSITGIEKLEFGVDDLNHSAKFMRDFGLTGDASGRAFTTLSGARVELNPTDAANLPPAFEAGNTLRRMTWGVADRAALDALCPKLERQPAFREIDGALECRDPNGMTLRVQVSQQTVVELNVEPINQWGDVRRIDTPSPVYDRAQPINVGHVVFFVEELAAVESFYREVLGFQVSDRYINRAVFLRCGVRGGHHNLFLLQLPNRKRGLNHVAFTVRDIHEVIGGGIAMNKNAWSTFIGPGRHPVSSAYFWYVNSPTGGAFEYYTNDDYLTENWQPRELEHSLVSFTEWAVEAVSITIPVASRKTGGGMTARIVIIGGGQAGGWAAKTCVMKGLAARFAWLPKAMGFLRAPAAVESGIAGGRTGAAAVIQRRGAAGTGSALVPPAAREIDRPAK</sequence>
<dbReference type="InterPro" id="IPR037523">
    <property type="entry name" value="VOC_core"/>
</dbReference>
<reference evidence="2 3" key="1">
    <citation type="submission" date="2018-06" db="EMBL/GenBank/DDBJ databases">
        <authorList>
            <consortium name="Pathogen Informatics"/>
            <person name="Doyle S."/>
        </authorList>
    </citation>
    <scope>NUCLEOTIDE SEQUENCE [LARGE SCALE GENOMIC DNA]</scope>
    <source>
        <strain evidence="2 3">NCTC5047</strain>
    </source>
</reference>
<dbReference type="Gene3D" id="3.10.180.10">
    <property type="entry name" value="2,3-Dihydroxybiphenyl 1,2-Dioxygenase, domain 1"/>
    <property type="match status" value="2"/>
</dbReference>
<proteinExistence type="predicted"/>
<dbReference type="Proteomes" id="UP000254340">
    <property type="component" value="Unassembled WGS sequence"/>
</dbReference>
<dbReference type="InterPro" id="IPR029068">
    <property type="entry name" value="Glyas_Bleomycin-R_OHBP_Dase"/>
</dbReference>
<organism evidence="2 3">
    <name type="scientific">Klebsiella pneumoniae</name>
    <dbReference type="NCBI Taxonomy" id="573"/>
    <lineage>
        <taxon>Bacteria</taxon>
        <taxon>Pseudomonadati</taxon>
        <taxon>Pseudomonadota</taxon>
        <taxon>Gammaproteobacteria</taxon>
        <taxon>Enterobacterales</taxon>
        <taxon>Enterobacteriaceae</taxon>
        <taxon>Klebsiella/Raoultella group</taxon>
        <taxon>Klebsiella</taxon>
        <taxon>Klebsiella pneumoniae complex</taxon>
    </lineage>
</organism>
<dbReference type="CDD" id="cd08343">
    <property type="entry name" value="ED_TypeI_classII_C"/>
    <property type="match status" value="1"/>
</dbReference>
<dbReference type="EMBL" id="UGLH01000006">
    <property type="protein sequence ID" value="STT81992.1"/>
    <property type="molecule type" value="Genomic_DNA"/>
</dbReference>
<dbReference type="GO" id="GO:0018583">
    <property type="term" value="F:biphenyl-2,3-diol 1,2-dioxygenase activity"/>
    <property type="evidence" value="ECO:0007669"/>
    <property type="project" value="UniProtKB-EC"/>
</dbReference>
<dbReference type="Pfam" id="PF00903">
    <property type="entry name" value="Glyoxalase"/>
    <property type="match status" value="1"/>
</dbReference>
<dbReference type="SUPFAM" id="SSF54593">
    <property type="entry name" value="Glyoxalase/Bleomycin resistance protein/Dihydroxybiphenyl dioxygenase"/>
    <property type="match status" value="1"/>
</dbReference>
<accession>A0A377XFL5</accession>
<feature type="domain" description="VOC" evidence="1">
    <location>
        <begin position="148"/>
        <end position="265"/>
    </location>
</feature>
<evidence type="ECO:0000259" key="1">
    <source>
        <dbReference type="PROSITE" id="PS51819"/>
    </source>
</evidence>
<keyword evidence="2" id="KW-0560">Oxidoreductase</keyword>
<protein>
    <submittedName>
        <fullName evidence="2">Glyoxalase</fullName>
        <ecNumber evidence="2">1.13.11.39</ecNumber>
    </submittedName>
</protein>
<name>A0A377XFL5_KLEPN</name>
<dbReference type="AlphaFoldDB" id="A0A377XFL5"/>
<dbReference type="InterPro" id="IPR004360">
    <property type="entry name" value="Glyas_Fos-R_dOase_dom"/>
</dbReference>
<evidence type="ECO:0000313" key="2">
    <source>
        <dbReference type="EMBL" id="STT81992.1"/>
    </source>
</evidence>
<gene>
    <name evidence="2" type="primary">bphC</name>
    <name evidence="2" type="ORF">NCTC5047_02931</name>
</gene>
<dbReference type="EC" id="1.13.11.39" evidence="2"/>
<dbReference type="PROSITE" id="PS51819">
    <property type="entry name" value="VOC"/>
    <property type="match status" value="1"/>
</dbReference>
<evidence type="ECO:0000313" key="3">
    <source>
        <dbReference type="Proteomes" id="UP000254340"/>
    </source>
</evidence>